<feature type="chain" id="PRO_5046704965" evidence="2">
    <location>
        <begin position="21"/>
        <end position="392"/>
    </location>
</feature>
<evidence type="ECO:0000259" key="3">
    <source>
        <dbReference type="Pfam" id="PF01551"/>
    </source>
</evidence>
<dbReference type="SUPFAM" id="SSF51261">
    <property type="entry name" value="Duplicated hybrid motif"/>
    <property type="match status" value="1"/>
</dbReference>
<keyword evidence="5" id="KW-1185">Reference proteome</keyword>
<keyword evidence="1" id="KW-0175">Coiled coil</keyword>
<protein>
    <submittedName>
        <fullName evidence="4">Peptidoglycan DD-metalloendopeptidase family protein</fullName>
    </submittedName>
</protein>
<dbReference type="RefSeq" id="WP_249868630.1">
    <property type="nucleotide sequence ID" value="NZ_JAMGBC010000001.1"/>
</dbReference>
<accession>A0ABT0RHN0</accession>
<keyword evidence="2" id="KW-0732">Signal</keyword>
<comment type="caution">
    <text evidence="4">The sequence shown here is derived from an EMBL/GenBank/DDBJ whole genome shotgun (WGS) entry which is preliminary data.</text>
</comment>
<dbReference type="Pfam" id="PF01551">
    <property type="entry name" value="Peptidase_M23"/>
    <property type="match status" value="1"/>
</dbReference>
<dbReference type="EMBL" id="JAMGBC010000001">
    <property type="protein sequence ID" value="MCL6679748.1"/>
    <property type="molecule type" value="Genomic_DNA"/>
</dbReference>
<evidence type="ECO:0000256" key="1">
    <source>
        <dbReference type="SAM" id="Coils"/>
    </source>
</evidence>
<name>A0ABT0RHN0_9SPHN</name>
<dbReference type="Proteomes" id="UP001165343">
    <property type="component" value="Unassembled WGS sequence"/>
</dbReference>
<feature type="domain" description="M23ase beta-sheet core" evidence="3">
    <location>
        <begin position="290"/>
        <end position="357"/>
    </location>
</feature>
<proteinExistence type="predicted"/>
<feature type="signal peptide" evidence="2">
    <location>
        <begin position="1"/>
        <end position="20"/>
    </location>
</feature>
<dbReference type="InterPro" id="IPR016047">
    <property type="entry name" value="M23ase_b-sheet_dom"/>
</dbReference>
<evidence type="ECO:0000256" key="2">
    <source>
        <dbReference type="SAM" id="SignalP"/>
    </source>
</evidence>
<evidence type="ECO:0000313" key="5">
    <source>
        <dbReference type="Proteomes" id="UP001165343"/>
    </source>
</evidence>
<dbReference type="InterPro" id="IPR011055">
    <property type="entry name" value="Dup_hybrid_motif"/>
</dbReference>
<evidence type="ECO:0000313" key="4">
    <source>
        <dbReference type="EMBL" id="MCL6679748.1"/>
    </source>
</evidence>
<reference evidence="4" key="1">
    <citation type="submission" date="2022-05" db="EMBL/GenBank/DDBJ databases">
        <authorList>
            <person name="Jo J.-H."/>
            <person name="Im W.-T."/>
        </authorList>
    </citation>
    <scope>NUCLEOTIDE SEQUENCE</scope>
    <source>
        <strain evidence="4">RG327</strain>
    </source>
</reference>
<gene>
    <name evidence="4" type="ORF">LZ519_10550</name>
</gene>
<dbReference type="CDD" id="cd12797">
    <property type="entry name" value="M23_peptidase"/>
    <property type="match status" value="1"/>
</dbReference>
<sequence length="392" mass="40793">MVRGAAALLLIAGTAAVAPSAPRTAETSPVELQLRQARSEAAAASARQQRLEQAATQARDEVARLHASQLAAAEAISAAEAEITASDVAVDLAEAQLELQRRRLARAEAPVSSLLGGLVLSARRPPLLLLANSRSADELVKLRILIGATAPVIRAKTAALRNELRQGAKLEQAAIAARSDLRKRRSQLDQRRNAFAQLEKRALAMAKERGSQALGAGDVAITREEQLADVQANAASKREAQKIAQELAELGPVQLRGPGAAQRPPILYRLPAEAAVLDGLGTVSANGVRSRGILLDTRRGAALVAPASGTILFAGPFRDYDGVIIIDHGGGWKSVLVNAGSRLSKGATIEAGEALGIALGPVEIQLQHDGRTVSPALIAGSSALLSNRSKGG</sequence>
<organism evidence="4 5">
    <name type="scientific">Sphingomonas anseongensis</name>
    <dbReference type="NCBI Taxonomy" id="2908207"/>
    <lineage>
        <taxon>Bacteria</taxon>
        <taxon>Pseudomonadati</taxon>
        <taxon>Pseudomonadota</taxon>
        <taxon>Alphaproteobacteria</taxon>
        <taxon>Sphingomonadales</taxon>
        <taxon>Sphingomonadaceae</taxon>
        <taxon>Sphingomonas</taxon>
    </lineage>
</organism>
<feature type="coiled-coil region" evidence="1">
    <location>
        <begin position="34"/>
        <end position="68"/>
    </location>
</feature>
<dbReference type="Gene3D" id="2.70.70.10">
    <property type="entry name" value="Glucose Permease (Domain IIA)"/>
    <property type="match status" value="1"/>
</dbReference>